<dbReference type="RefSeq" id="WP_183934260.1">
    <property type="nucleotide sequence ID" value="NZ_JACICF010000002.1"/>
</dbReference>
<dbReference type="Pfam" id="PF13180">
    <property type="entry name" value="PDZ_2"/>
    <property type="match status" value="1"/>
</dbReference>
<evidence type="ECO:0000256" key="5">
    <source>
        <dbReference type="ARBA" id="ARBA00022692"/>
    </source>
</evidence>
<comment type="subcellular location">
    <subcellularLocation>
        <location evidence="1">Cell inner membrane</location>
    </subcellularLocation>
</comment>
<keyword evidence="12" id="KW-1185">Reference proteome</keyword>
<dbReference type="GO" id="GO:0005886">
    <property type="term" value="C:plasma membrane"/>
    <property type="evidence" value="ECO:0007669"/>
    <property type="project" value="UniProtKB-SubCell"/>
</dbReference>
<feature type="transmembrane region" description="Helical" evidence="9">
    <location>
        <begin position="21"/>
        <end position="39"/>
    </location>
</feature>
<evidence type="ECO:0000256" key="4">
    <source>
        <dbReference type="ARBA" id="ARBA00022519"/>
    </source>
</evidence>
<evidence type="ECO:0000313" key="12">
    <source>
        <dbReference type="Proteomes" id="UP000578569"/>
    </source>
</evidence>
<keyword evidence="8 9" id="KW-0472">Membrane</keyword>
<evidence type="ECO:0000256" key="1">
    <source>
        <dbReference type="ARBA" id="ARBA00004533"/>
    </source>
</evidence>
<keyword evidence="5 9" id="KW-0812">Transmembrane</keyword>
<reference evidence="11 12" key="1">
    <citation type="submission" date="2020-08" db="EMBL/GenBank/DDBJ databases">
        <title>Genomic Encyclopedia of Type Strains, Phase IV (KMG-IV): sequencing the most valuable type-strain genomes for metagenomic binning, comparative biology and taxonomic classification.</title>
        <authorList>
            <person name="Goeker M."/>
        </authorList>
    </citation>
    <scope>NUCLEOTIDE SEQUENCE [LARGE SCALE GENOMIC DNA]</scope>
    <source>
        <strain evidence="11 12">DSM 24194</strain>
    </source>
</reference>
<dbReference type="Proteomes" id="UP000578569">
    <property type="component" value="Unassembled WGS sequence"/>
</dbReference>
<evidence type="ECO:0000256" key="6">
    <source>
        <dbReference type="ARBA" id="ARBA00022927"/>
    </source>
</evidence>
<dbReference type="InterPro" id="IPR001478">
    <property type="entry name" value="PDZ"/>
</dbReference>
<comment type="caution">
    <text evidence="11">The sequence shown here is derived from an EMBL/GenBank/DDBJ whole genome shotgun (WGS) entry which is preliminary data.</text>
</comment>
<evidence type="ECO:0000256" key="3">
    <source>
        <dbReference type="ARBA" id="ARBA00022475"/>
    </source>
</evidence>
<evidence type="ECO:0000313" key="11">
    <source>
        <dbReference type="EMBL" id="MBB3764904.1"/>
    </source>
</evidence>
<feature type="domain" description="PDZ" evidence="10">
    <location>
        <begin position="167"/>
        <end position="251"/>
    </location>
</feature>
<dbReference type="Pfam" id="PF11356">
    <property type="entry name" value="T2SSC"/>
    <property type="match status" value="1"/>
</dbReference>
<dbReference type="Gene3D" id="2.30.30.830">
    <property type="match status" value="1"/>
</dbReference>
<dbReference type="SMART" id="SM00228">
    <property type="entry name" value="PDZ"/>
    <property type="match status" value="1"/>
</dbReference>
<evidence type="ECO:0000259" key="10">
    <source>
        <dbReference type="SMART" id="SM00228"/>
    </source>
</evidence>
<dbReference type="GO" id="GO:0015031">
    <property type="term" value="P:protein transport"/>
    <property type="evidence" value="ECO:0007669"/>
    <property type="project" value="UniProtKB-KW"/>
</dbReference>
<gene>
    <name evidence="11" type="ORF">FHS50_001966</name>
</gene>
<keyword evidence="7 9" id="KW-1133">Transmembrane helix</keyword>
<dbReference type="EMBL" id="JACICF010000002">
    <property type="protein sequence ID" value="MBB3764904.1"/>
    <property type="molecule type" value="Genomic_DNA"/>
</dbReference>
<organism evidence="11 12">
    <name type="scientific">Sphingomicrobium lutaoense</name>
    <dbReference type="NCBI Taxonomy" id="515949"/>
    <lineage>
        <taxon>Bacteria</taxon>
        <taxon>Pseudomonadati</taxon>
        <taxon>Pseudomonadota</taxon>
        <taxon>Alphaproteobacteria</taxon>
        <taxon>Sphingomonadales</taxon>
        <taxon>Sphingomonadaceae</taxon>
        <taxon>Sphingomicrobium</taxon>
    </lineage>
</organism>
<keyword evidence="4" id="KW-0997">Cell inner membrane</keyword>
<dbReference type="Gene3D" id="2.30.42.10">
    <property type="match status" value="1"/>
</dbReference>
<keyword evidence="3" id="KW-1003">Cell membrane</keyword>
<dbReference type="InterPro" id="IPR036034">
    <property type="entry name" value="PDZ_sf"/>
</dbReference>
<sequence>MNRPWWRDRLGAAQLHLLARAVLLALLAFLLARLLWVLVTPVGPLGDWRPAPPRIAAPATRTAILSTVDPFSGQPASVDTNQVTSLDLELFGVTVNQGAGTGSAIIGFPDGTQQSIAVGEEILPGASLAEVGFNYIVIDRGGIRERLYLDESQPADIAQPEMTPTAGPVGTEGRDPSRAFAIAPRMRGGKITGVRLTPGPDRALFDETGLSPGDIVVEVNGTSIADTTDIEMLRRELKPGARINLTVERGAERLPIAISF</sequence>
<dbReference type="InterPro" id="IPR024961">
    <property type="entry name" value="T2SS_GspC_N"/>
</dbReference>
<keyword evidence="2" id="KW-0813">Transport</keyword>
<proteinExistence type="predicted"/>
<dbReference type="AlphaFoldDB" id="A0A839Z7Q2"/>
<accession>A0A839Z7Q2</accession>
<evidence type="ECO:0000256" key="2">
    <source>
        <dbReference type="ARBA" id="ARBA00022448"/>
    </source>
</evidence>
<name>A0A839Z7Q2_9SPHN</name>
<protein>
    <submittedName>
        <fullName evidence="11">General secretion pathway protein C</fullName>
    </submittedName>
</protein>
<dbReference type="SUPFAM" id="SSF50156">
    <property type="entry name" value="PDZ domain-like"/>
    <property type="match status" value="1"/>
</dbReference>
<evidence type="ECO:0000256" key="9">
    <source>
        <dbReference type="SAM" id="Phobius"/>
    </source>
</evidence>
<keyword evidence="6" id="KW-0653">Protein transport</keyword>
<evidence type="ECO:0000256" key="8">
    <source>
        <dbReference type="ARBA" id="ARBA00023136"/>
    </source>
</evidence>
<evidence type="ECO:0000256" key="7">
    <source>
        <dbReference type="ARBA" id="ARBA00022989"/>
    </source>
</evidence>